<gene>
    <name evidence="2" type="ORF">P5G62_008475</name>
</gene>
<evidence type="ECO:0000259" key="1">
    <source>
        <dbReference type="PROSITE" id="PS51819"/>
    </source>
</evidence>
<dbReference type="CDD" id="cd08347">
    <property type="entry name" value="PcpA_C_like"/>
    <property type="match status" value="1"/>
</dbReference>
<dbReference type="GO" id="GO:0051213">
    <property type="term" value="F:dioxygenase activity"/>
    <property type="evidence" value="ECO:0007669"/>
    <property type="project" value="UniProtKB-KW"/>
</dbReference>
<proteinExistence type="predicted"/>
<dbReference type="InterPro" id="IPR037523">
    <property type="entry name" value="VOC_core"/>
</dbReference>
<organism evidence="2 3">
    <name type="scientific">Neobacillus driksii</name>
    <dbReference type="NCBI Taxonomy" id="3035913"/>
    <lineage>
        <taxon>Bacteria</taxon>
        <taxon>Bacillati</taxon>
        <taxon>Bacillota</taxon>
        <taxon>Bacilli</taxon>
        <taxon>Bacillales</taxon>
        <taxon>Bacillaceae</taxon>
        <taxon>Neobacillus</taxon>
    </lineage>
</organism>
<name>A0ABV4YQK4_9BACI</name>
<dbReference type="Pfam" id="PF00903">
    <property type="entry name" value="Glyoxalase"/>
    <property type="match status" value="2"/>
</dbReference>
<keyword evidence="2" id="KW-0560">Oxidoreductase</keyword>
<dbReference type="PANTHER" id="PTHR36110:SF2">
    <property type="entry name" value="RING-CLEAVING DIOXYGENASE MHQE-RELATED"/>
    <property type="match status" value="1"/>
</dbReference>
<dbReference type="PANTHER" id="PTHR36110">
    <property type="entry name" value="RING-CLEAVING DIOXYGENASE MHQE-RELATED"/>
    <property type="match status" value="1"/>
</dbReference>
<dbReference type="InterPro" id="IPR052537">
    <property type="entry name" value="Extradiol_RC_dioxygenase"/>
</dbReference>
<protein>
    <submittedName>
        <fullName evidence="2">Ring-cleaving dioxygenase</fullName>
    </submittedName>
</protein>
<dbReference type="Gene3D" id="3.10.180.10">
    <property type="entry name" value="2,3-Dihydroxybiphenyl 1,2-Dioxygenase, domain 1"/>
    <property type="match status" value="2"/>
</dbReference>
<comment type="caution">
    <text evidence="2">The sequence shown here is derived from an EMBL/GenBank/DDBJ whole genome shotgun (WGS) entry which is preliminary data.</text>
</comment>
<dbReference type="PROSITE" id="PS51819">
    <property type="entry name" value="VOC"/>
    <property type="match status" value="2"/>
</dbReference>
<dbReference type="Proteomes" id="UP001241748">
    <property type="component" value="Unassembled WGS sequence"/>
</dbReference>
<accession>A0ABV4YQK4</accession>
<dbReference type="InterPro" id="IPR029068">
    <property type="entry name" value="Glyas_Bleomycin-R_OHBP_Dase"/>
</dbReference>
<feature type="domain" description="VOC" evidence="1">
    <location>
        <begin position="156"/>
        <end position="271"/>
    </location>
</feature>
<sequence length="322" mass="36408">MERIGVQQTAGIHHITAMVNDAQRNIDFYAGVLGLRLVKKTINFDRPEVYHLYFGNDTGEPGTVITFFPWANQLKGRIGTGQVGVTSYIIPPGSYPFWENRLQNFKIEYSSSLRFGEEYLSFADPDGLNIELVERNEGSRNTWEFGGVTKEYAIKGLAGAVLFSAQPHKTADVLENILGLKCIGQENEFLRFKSEAGNTIDIKLNPSVRGLMGAGTVHHIAWRARNEEDHVRWRTRIQNKGYYPTEILDRNYFKALYFHEEGGILFEIATDPPGFTVDESAAELGKNLMLPSWLESKRDELKETLPPVVVRVLKGDNDETHI</sequence>
<dbReference type="InterPro" id="IPR004360">
    <property type="entry name" value="Glyas_Fos-R_dOase_dom"/>
</dbReference>
<evidence type="ECO:0000313" key="3">
    <source>
        <dbReference type="Proteomes" id="UP001241748"/>
    </source>
</evidence>
<reference evidence="2 3" key="1">
    <citation type="submission" date="2024-05" db="EMBL/GenBank/DDBJ databases">
        <authorList>
            <person name="Venkateswaran K."/>
        </authorList>
    </citation>
    <scope>NUCLEOTIDE SEQUENCE [LARGE SCALE GENOMIC DNA]</scope>
    <source>
        <strain evidence="2 3">179-C4-2-HS</strain>
    </source>
</reference>
<dbReference type="SUPFAM" id="SSF54593">
    <property type="entry name" value="Glyoxalase/Bleomycin resistance protein/Dihydroxybiphenyl dioxygenase"/>
    <property type="match status" value="1"/>
</dbReference>
<dbReference type="EMBL" id="JAROBZ020000001">
    <property type="protein sequence ID" value="MFB3167144.1"/>
    <property type="molecule type" value="Genomic_DNA"/>
</dbReference>
<keyword evidence="2" id="KW-0223">Dioxygenase</keyword>
<keyword evidence="3" id="KW-1185">Reference proteome</keyword>
<feature type="domain" description="VOC" evidence="1">
    <location>
        <begin position="11"/>
        <end position="135"/>
    </location>
</feature>
<evidence type="ECO:0000313" key="2">
    <source>
        <dbReference type="EMBL" id="MFB3167144.1"/>
    </source>
</evidence>